<protein>
    <submittedName>
        <fullName evidence="3">Regulatory protein, FmdB family</fullName>
    </submittedName>
</protein>
<organism evidence="3">
    <name type="scientific">uncultured delta proteobacterium</name>
    <dbReference type="NCBI Taxonomy" id="34034"/>
    <lineage>
        <taxon>Bacteria</taxon>
        <taxon>Deltaproteobacteria</taxon>
        <taxon>environmental samples</taxon>
    </lineage>
</organism>
<evidence type="ECO:0000256" key="1">
    <source>
        <dbReference type="SAM" id="MobiDB-lite"/>
    </source>
</evidence>
<dbReference type="EMBL" id="FLUQ01000002">
    <property type="protein sequence ID" value="SBW05094.1"/>
    <property type="molecule type" value="Genomic_DNA"/>
</dbReference>
<dbReference type="AlphaFoldDB" id="A0A212K054"/>
<accession>A0A212K054</accession>
<evidence type="ECO:0000313" key="3">
    <source>
        <dbReference type="EMBL" id="SBW05094.1"/>
    </source>
</evidence>
<feature type="compositionally biased region" description="Low complexity" evidence="1">
    <location>
        <begin position="65"/>
        <end position="107"/>
    </location>
</feature>
<gene>
    <name evidence="3" type="ORF">KL86DPRO_20428</name>
</gene>
<dbReference type="PANTHER" id="PTHR34404">
    <property type="entry name" value="REGULATORY PROTEIN, FMDB FAMILY"/>
    <property type="match status" value="1"/>
</dbReference>
<feature type="region of interest" description="Disordered" evidence="1">
    <location>
        <begin position="63"/>
        <end position="107"/>
    </location>
</feature>
<dbReference type="InterPro" id="IPR013429">
    <property type="entry name" value="Regulatory_FmdB_Zinc_ribbon"/>
</dbReference>
<dbReference type="Pfam" id="PF09723">
    <property type="entry name" value="Zn_ribbon_8"/>
    <property type="match status" value="1"/>
</dbReference>
<dbReference type="SMART" id="SM00834">
    <property type="entry name" value="CxxC_CXXC_SSSS"/>
    <property type="match status" value="1"/>
</dbReference>
<evidence type="ECO:0000259" key="2">
    <source>
        <dbReference type="SMART" id="SM00834"/>
    </source>
</evidence>
<reference evidence="3" key="1">
    <citation type="submission" date="2016-04" db="EMBL/GenBank/DDBJ databases">
        <authorList>
            <person name="Evans L.H."/>
            <person name="Alamgir A."/>
            <person name="Owens N."/>
            <person name="Weber N.D."/>
            <person name="Virtaneva K."/>
            <person name="Barbian K."/>
            <person name="Babar A."/>
            <person name="Rosenke K."/>
        </authorList>
    </citation>
    <scope>NUCLEOTIDE SEQUENCE</scope>
    <source>
        <strain evidence="3">86</strain>
    </source>
</reference>
<feature type="domain" description="Putative regulatory protein FmdB zinc ribbon" evidence="2">
    <location>
        <begin position="1"/>
        <end position="42"/>
    </location>
</feature>
<sequence>MPIYEYRCDACKTVFEEWHRHADDITEVPCPECRTAAHRLISNTSFVLKGGGWYVTEYGNRKTDSASGATAASTGTAESAPAPETKTETAPPAAPAAKTETAAAAAS</sequence>
<dbReference type="NCBIfam" id="TIGR02605">
    <property type="entry name" value="CxxC_CxxC_SSSS"/>
    <property type="match status" value="1"/>
</dbReference>
<dbReference type="PANTHER" id="PTHR34404:SF2">
    <property type="entry name" value="CONSERVED SERINE RICH PROTEIN"/>
    <property type="match status" value="1"/>
</dbReference>
<proteinExistence type="predicted"/>
<name>A0A212K054_9DELT</name>